<dbReference type="KEGG" id="vg:55599930"/>
<dbReference type="RefSeq" id="YP_009839311.1">
    <property type="nucleotide sequence ID" value="NC_048720.1"/>
</dbReference>
<feature type="transmembrane region" description="Helical" evidence="1">
    <location>
        <begin position="94"/>
        <end position="119"/>
    </location>
</feature>
<feature type="transmembrane region" description="Helical" evidence="1">
    <location>
        <begin position="53"/>
        <end position="74"/>
    </location>
</feature>
<keyword evidence="1" id="KW-0472">Membrane</keyword>
<protein>
    <submittedName>
        <fullName evidence="2">Uncharacterized protein</fullName>
    </submittedName>
</protein>
<reference evidence="2 3" key="1">
    <citation type="submission" date="2018-06" db="EMBL/GenBank/DDBJ databases">
        <authorList>
            <person name="Luttrell C.E."/>
            <person name="Myers K.N."/>
            <person name="Simpson A.N."/>
            <person name="Sulollari A."/>
            <person name="Suri N."/>
            <person name="Nayek S."/>
            <person name="Bhuiyan S."/>
            <person name="Smith B.R."/>
            <person name="Hughes L.E."/>
            <person name="Garlena R.A."/>
            <person name="Russell D.A."/>
            <person name="Pope W.H."/>
            <person name="Jacobs-Sera D."/>
            <person name="Hatfull G.F."/>
        </authorList>
    </citation>
    <scope>NUCLEOTIDE SEQUENCE [LARGE SCALE GENOMIC DNA]</scope>
</reference>
<dbReference type="Proteomes" id="UP000258408">
    <property type="component" value="Segment"/>
</dbReference>
<evidence type="ECO:0000313" key="2">
    <source>
        <dbReference type="EMBL" id="AXH49259.1"/>
    </source>
</evidence>
<proteinExistence type="predicted"/>
<dbReference type="GeneID" id="55599930"/>
<accession>A0A345L1V7</accession>
<sequence length="137" mass="15856">MLLTSNVKLLPYVEPCRGYAMYHGVGIPNGSSYNDAMEINKHRYEGSFVRRHSLSLALLFVFLLQSVIVWYSGYSDWKQDQITHHQDVAIWPGFVIYYLYQMSVSIVADTYGALLLVLFAKWFYEKGSPESNDEEKK</sequence>
<dbReference type="EMBL" id="MH536814">
    <property type="protein sequence ID" value="AXH49259.1"/>
    <property type="molecule type" value="Genomic_DNA"/>
</dbReference>
<name>A0A345L1V7_9CAUD</name>
<keyword evidence="1" id="KW-1133">Transmembrane helix</keyword>
<organism evidence="2 3">
    <name type="scientific">Streptomyces phage Blueeyedbeauty</name>
    <dbReference type="NCBI Taxonomy" id="2250336"/>
    <lineage>
        <taxon>Viruses</taxon>
        <taxon>Duplodnaviria</taxon>
        <taxon>Heunggongvirae</taxon>
        <taxon>Uroviricota</taxon>
        <taxon>Caudoviricetes</taxon>
        <taxon>Stanwilliamsviridae</taxon>
        <taxon>Loccivirinae</taxon>
        <taxon>Annadreamyvirus</taxon>
        <taxon>Annadreamyvirus blueeyedbeauty</taxon>
    </lineage>
</organism>
<keyword evidence="1" id="KW-0812">Transmembrane</keyword>
<evidence type="ECO:0000256" key="1">
    <source>
        <dbReference type="SAM" id="Phobius"/>
    </source>
</evidence>
<gene>
    <name evidence="2" type="primary">140</name>
    <name evidence="2" type="ORF">SEA_BLUEEYEDBEAUTY_140</name>
</gene>
<keyword evidence="3" id="KW-1185">Reference proteome</keyword>
<evidence type="ECO:0000313" key="3">
    <source>
        <dbReference type="Proteomes" id="UP000258408"/>
    </source>
</evidence>
<dbReference type="InterPro" id="IPR046657">
    <property type="entry name" value="DUF6766"/>
</dbReference>
<dbReference type="Pfam" id="PF20554">
    <property type="entry name" value="DUF6766"/>
    <property type="match status" value="1"/>
</dbReference>